<dbReference type="EMBL" id="AYKW01000034">
    <property type="protein sequence ID" value="PIL27654.1"/>
    <property type="molecule type" value="Genomic_DNA"/>
</dbReference>
<dbReference type="SMART" id="SM00360">
    <property type="entry name" value="RRM"/>
    <property type="match status" value="2"/>
</dbReference>
<feature type="region of interest" description="Disordered" evidence="4">
    <location>
        <begin position="163"/>
        <end position="191"/>
    </location>
</feature>
<evidence type="ECO:0000313" key="7">
    <source>
        <dbReference type="Proteomes" id="UP000230002"/>
    </source>
</evidence>
<dbReference type="PROSITE" id="PS50102">
    <property type="entry name" value="RRM"/>
    <property type="match status" value="2"/>
</dbReference>
<keyword evidence="7" id="KW-1185">Reference proteome</keyword>
<evidence type="ECO:0000256" key="4">
    <source>
        <dbReference type="SAM" id="MobiDB-lite"/>
    </source>
</evidence>
<dbReference type="InterPro" id="IPR012677">
    <property type="entry name" value="Nucleotide-bd_a/b_plait_sf"/>
</dbReference>
<dbReference type="GO" id="GO:0003723">
    <property type="term" value="F:RNA binding"/>
    <property type="evidence" value="ECO:0007669"/>
    <property type="project" value="UniProtKB-UniRule"/>
</dbReference>
<comment type="caution">
    <text evidence="6">The sequence shown here is derived from an EMBL/GenBank/DDBJ whole genome shotgun (WGS) entry which is preliminary data.</text>
</comment>
<feature type="region of interest" description="Disordered" evidence="4">
    <location>
        <begin position="565"/>
        <end position="585"/>
    </location>
</feature>
<protein>
    <recommendedName>
        <fullName evidence="5">RRM domain-containing protein</fullName>
    </recommendedName>
</protein>
<feature type="region of interest" description="Disordered" evidence="4">
    <location>
        <begin position="750"/>
        <end position="770"/>
    </location>
</feature>
<evidence type="ECO:0000256" key="1">
    <source>
        <dbReference type="ARBA" id="ARBA00022737"/>
    </source>
</evidence>
<sequence length="919" mass="97987">MSSSATQLSPTRSPSLSAAFPCSPRDTPATPPTSSSSCSPHAPPTPPDSSSRIALALNATASPRSADNFNTSSEFSLSTTLSASGPQFQSRLIDTPIDIHCLPPELDTPSTTQDDPADMDCHDAFNFKVREQGSPTPTQEAMAHKLSSDGLPPAFIPASTRLQPAPEEAENSPTDSSDPDSRPPNVYINGLPPNFPEEDLMAMTSPFGPVISVRTFTRHVSDKPSGYGFVLFETLASAEKCIESLRKYRNLHPSFSKQLHKIPGTAYASVPSSLNSNTGPADSFKAKMEQLGDRSSTNLYMEGLPLSITEQMLHALVHPYRIMSSRFFHTRLSSPPRIIAFVRLETRTAAEDIIERLHGRLVRGKNDAGCRISVRFADTAEQRELRRNERQNREGEQSPARLTMARAALLNLKGTQYQGSEVSPTLSDINLGALSNGATPNLGLAFNQLGIGQVSPISGISPLPTQDPFAHGSVRSELSALGVNVSSPLEALGARAPRIPTQGHRLPKQGLSGDSAGVLDDQAELQLALMNMQGLRGRAQNGYTPVEQLILQAHVRQQQAHVVTPQHGGAQIHTSHTRPGLSASSRVGVHHGQEASRRLLNFLPQMSDLENDFHATAALLQNQQALSQATSPDLEPDTFSRVASDLPGAPRSLGLERQISLSGQHSRQRNHTLAAQVRPDLDSPGVHTRSSTLPSQYLNIRNAALPNNINVPLYDSSISLAGSLSNSNSLRTNGLIRTNDIHLSNAKHAAYSPQNNLSTTRNTSTSGTSVLPDTQMLFASKNNVNIPSAASRKSMNKNSDPQTSISPSVSVPRSSNSTAPAMSSVCRSGGVPTSATSTSHDADDEDEGSPVVSPALTYSTRTPASLSPATPYSGFFSENGEGAFRNAGIHVGGPTGPVGDMQGDLAEVKQKVSGQVVSQ</sequence>
<evidence type="ECO:0000259" key="5">
    <source>
        <dbReference type="PROSITE" id="PS50102"/>
    </source>
</evidence>
<accession>A0A2G8S1N5</accession>
<proteinExistence type="predicted"/>
<name>A0A2G8S1N5_9APHY</name>
<feature type="compositionally biased region" description="Low complexity" evidence="4">
    <location>
        <begin position="755"/>
        <end position="769"/>
    </location>
</feature>
<feature type="region of interest" description="Disordered" evidence="4">
    <location>
        <begin position="790"/>
        <end position="902"/>
    </location>
</feature>
<feature type="compositionally biased region" description="Low complexity" evidence="4">
    <location>
        <begin position="23"/>
        <end position="40"/>
    </location>
</feature>
<dbReference type="PANTHER" id="PTHR24012">
    <property type="entry name" value="RNA BINDING PROTEIN"/>
    <property type="match status" value="1"/>
</dbReference>
<feature type="domain" description="RRM" evidence="5">
    <location>
        <begin position="297"/>
        <end position="379"/>
    </location>
</feature>
<feature type="compositionally biased region" description="Low complexity" evidence="4">
    <location>
        <begin position="804"/>
        <end position="817"/>
    </location>
</feature>
<evidence type="ECO:0000256" key="3">
    <source>
        <dbReference type="PROSITE-ProRule" id="PRU00176"/>
    </source>
</evidence>
<reference evidence="6 7" key="1">
    <citation type="journal article" date="2015" name="Sci. Rep.">
        <title>Chromosome-level genome map provides insights into diverse defense mechanisms in the medicinal fungus Ganoderma sinense.</title>
        <authorList>
            <person name="Zhu Y."/>
            <person name="Xu J."/>
            <person name="Sun C."/>
            <person name="Zhou S."/>
            <person name="Xu H."/>
            <person name="Nelson D.R."/>
            <person name="Qian J."/>
            <person name="Song J."/>
            <person name="Luo H."/>
            <person name="Xiang L."/>
            <person name="Li Y."/>
            <person name="Xu Z."/>
            <person name="Ji A."/>
            <person name="Wang L."/>
            <person name="Lu S."/>
            <person name="Hayward A."/>
            <person name="Sun W."/>
            <person name="Li X."/>
            <person name="Schwartz D.C."/>
            <person name="Wang Y."/>
            <person name="Chen S."/>
        </authorList>
    </citation>
    <scope>NUCLEOTIDE SEQUENCE [LARGE SCALE GENOMIC DNA]</scope>
    <source>
        <strain evidence="6 7">ZZ0214-1</strain>
    </source>
</reference>
<feature type="compositionally biased region" description="Polar residues" evidence="4">
    <location>
        <begin position="856"/>
        <end position="870"/>
    </location>
</feature>
<dbReference type="STRING" id="1077348.A0A2G8S1N5"/>
<organism evidence="6 7">
    <name type="scientific">Ganoderma sinense ZZ0214-1</name>
    <dbReference type="NCBI Taxonomy" id="1077348"/>
    <lineage>
        <taxon>Eukaryota</taxon>
        <taxon>Fungi</taxon>
        <taxon>Dikarya</taxon>
        <taxon>Basidiomycota</taxon>
        <taxon>Agaricomycotina</taxon>
        <taxon>Agaricomycetes</taxon>
        <taxon>Polyporales</taxon>
        <taxon>Polyporaceae</taxon>
        <taxon>Ganoderma</taxon>
    </lineage>
</organism>
<evidence type="ECO:0000256" key="2">
    <source>
        <dbReference type="ARBA" id="ARBA00022884"/>
    </source>
</evidence>
<feature type="compositionally biased region" description="Polar residues" evidence="4">
    <location>
        <begin position="1"/>
        <end position="16"/>
    </location>
</feature>
<keyword evidence="1" id="KW-0677">Repeat</keyword>
<feature type="compositionally biased region" description="Polar residues" evidence="4">
    <location>
        <begin position="790"/>
        <end position="803"/>
    </location>
</feature>
<feature type="region of interest" description="Disordered" evidence="4">
    <location>
        <begin position="1"/>
        <end position="51"/>
    </location>
</feature>
<dbReference type="OrthoDB" id="271725at2759"/>
<dbReference type="AlphaFoldDB" id="A0A2G8S1N5"/>
<evidence type="ECO:0000313" key="6">
    <source>
        <dbReference type="EMBL" id="PIL27654.1"/>
    </source>
</evidence>
<dbReference type="InterPro" id="IPR000504">
    <property type="entry name" value="RRM_dom"/>
</dbReference>
<dbReference type="InterPro" id="IPR035979">
    <property type="entry name" value="RBD_domain_sf"/>
</dbReference>
<dbReference type="SUPFAM" id="SSF54928">
    <property type="entry name" value="RNA-binding domain, RBD"/>
    <property type="match status" value="2"/>
</dbReference>
<feature type="domain" description="RRM" evidence="5">
    <location>
        <begin position="184"/>
        <end position="258"/>
    </location>
</feature>
<feature type="region of interest" description="Disordered" evidence="4">
    <location>
        <begin position="626"/>
        <end position="690"/>
    </location>
</feature>
<dbReference type="Proteomes" id="UP000230002">
    <property type="component" value="Unassembled WGS sequence"/>
</dbReference>
<keyword evidence="2 3" id="KW-0694">RNA-binding</keyword>
<gene>
    <name evidence="6" type="ORF">GSI_10806</name>
</gene>
<dbReference type="Pfam" id="PF00076">
    <property type="entry name" value="RRM_1"/>
    <property type="match status" value="2"/>
</dbReference>
<dbReference type="Gene3D" id="3.30.70.330">
    <property type="match status" value="2"/>
</dbReference>